<dbReference type="InterPro" id="IPR058935">
    <property type="entry name" value="At4g15545-like_C"/>
</dbReference>
<organism evidence="3 4">
    <name type="scientific">Plasmodium ovale curtisi</name>
    <dbReference type="NCBI Taxonomy" id="864141"/>
    <lineage>
        <taxon>Eukaryota</taxon>
        <taxon>Sar</taxon>
        <taxon>Alveolata</taxon>
        <taxon>Apicomplexa</taxon>
        <taxon>Aconoidasida</taxon>
        <taxon>Haemosporida</taxon>
        <taxon>Plasmodiidae</taxon>
        <taxon>Plasmodium</taxon>
        <taxon>Plasmodium (Plasmodium)</taxon>
    </lineage>
</organism>
<evidence type="ECO:0000313" key="3">
    <source>
        <dbReference type="EMBL" id="SBS92099.1"/>
    </source>
</evidence>
<reference evidence="4" key="1">
    <citation type="submission" date="2016-05" db="EMBL/GenBank/DDBJ databases">
        <authorList>
            <person name="Naeem Raeece"/>
        </authorList>
    </citation>
    <scope>NUCLEOTIDE SEQUENCE [LARGE SCALE GENOMIC DNA]</scope>
</reference>
<evidence type="ECO:0000256" key="1">
    <source>
        <dbReference type="SAM" id="Coils"/>
    </source>
</evidence>
<accession>A0A1A8WGK2</accession>
<feature type="domain" description="At4g15545-like C-terminal" evidence="2">
    <location>
        <begin position="265"/>
        <end position="330"/>
    </location>
</feature>
<protein>
    <recommendedName>
        <fullName evidence="2">At4g15545-like C-terminal domain-containing protein</fullName>
    </recommendedName>
</protein>
<dbReference type="EMBL" id="FLQU01001224">
    <property type="protein sequence ID" value="SBS92099.1"/>
    <property type="molecule type" value="Genomic_DNA"/>
</dbReference>
<dbReference type="Proteomes" id="UP000078560">
    <property type="component" value="Unassembled WGS sequence"/>
</dbReference>
<dbReference type="AlphaFoldDB" id="A0A1A8WGK2"/>
<feature type="coiled-coil region" evidence="1">
    <location>
        <begin position="35"/>
        <end position="111"/>
    </location>
</feature>
<name>A0A1A8WGK2_PLAOA</name>
<keyword evidence="1" id="KW-0175">Coiled coil</keyword>
<evidence type="ECO:0000259" key="2">
    <source>
        <dbReference type="Pfam" id="PF25972"/>
    </source>
</evidence>
<sequence length="331" mass="37706">MSNAGTTDLSWLPSDADEQLALGFKIVTNAYKTRVTSQEAEIRSLKGQLTEKLEQLSSIQKKYSNLEVQLIESTQRGNQLADENKQLITTIKKLNRDIDRLENLKKAVLNSIQEEHEVEDAHKVMGVCDPKEVVEPFRRILYANGTHLYKWDDFHCFNEHIFGAAHEGLSFSWLFLCGSSELSIFALRLSLAGMHSHHTHSFPSQYYSADDMLQTTAPRTMLEINGNEDSCQTLINKIVNSDTHNIINGSFNSPYLGNASLGEKNTDGKAFFRNARSRLTYEQFNQFLSNIKKLNNHQQKREETLKKAQIIFGEANADLYEEFKVLISKHS</sequence>
<dbReference type="Pfam" id="PF25972">
    <property type="entry name" value="At4g15545_C"/>
    <property type="match status" value="1"/>
</dbReference>
<dbReference type="InterPro" id="IPR058936">
    <property type="entry name" value="At4g15545-like"/>
</dbReference>
<dbReference type="PANTHER" id="PTHR47383">
    <property type="entry name" value="OS03G0659800 PROTEIN"/>
    <property type="match status" value="1"/>
</dbReference>
<proteinExistence type="predicted"/>
<evidence type="ECO:0000313" key="4">
    <source>
        <dbReference type="Proteomes" id="UP000078560"/>
    </source>
</evidence>
<dbReference type="PANTHER" id="PTHR47383:SF8">
    <property type="entry name" value="OS01G0768300 PROTEIN"/>
    <property type="match status" value="1"/>
</dbReference>
<gene>
    <name evidence="3" type="ORF">POVCU2_0072090</name>
</gene>